<comment type="subunit">
    <text evidence="9">Forms a complex with TatC.</text>
</comment>
<dbReference type="GO" id="GO:0033281">
    <property type="term" value="C:TAT protein transport complex"/>
    <property type="evidence" value="ECO:0007669"/>
    <property type="project" value="UniProtKB-UniRule"/>
</dbReference>
<keyword evidence="8 9" id="KW-0472">Membrane</keyword>
<proteinExistence type="inferred from homology"/>
<protein>
    <recommendedName>
        <fullName evidence="9">Sec-independent protein translocase protein TatA</fullName>
    </recommendedName>
</protein>
<dbReference type="HAMAP" id="MF_00236">
    <property type="entry name" value="TatA_E"/>
    <property type="match status" value="1"/>
</dbReference>
<sequence length="87" mass="9410">MPGLPEMLVILAIVLLIFGAGKLPAIGDALGRSIKNFRRATTPQDEIDVTKRDELDDNKRGELHEGRSDVADAEVVSTSRPAAKKVD</sequence>
<keyword evidence="5 9" id="KW-0653">Protein transport</keyword>
<evidence type="ECO:0000256" key="2">
    <source>
        <dbReference type="ARBA" id="ARBA00022448"/>
    </source>
</evidence>
<evidence type="ECO:0000256" key="10">
    <source>
        <dbReference type="SAM" id="MobiDB-lite"/>
    </source>
</evidence>
<keyword evidence="4 9" id="KW-0812">Transmembrane</keyword>
<dbReference type="InterPro" id="IPR006312">
    <property type="entry name" value="TatA/E"/>
</dbReference>
<evidence type="ECO:0000256" key="9">
    <source>
        <dbReference type="HAMAP-Rule" id="MF_00236"/>
    </source>
</evidence>
<comment type="subcellular location">
    <subcellularLocation>
        <location evidence="9">Cell inner membrane</location>
        <topology evidence="9">Single-pass membrane protein</topology>
    </subcellularLocation>
    <subcellularLocation>
        <location evidence="1">Cell membrane</location>
        <topology evidence="1">Single-pass membrane protein</topology>
    </subcellularLocation>
</comment>
<dbReference type="PANTHER" id="PTHR42982:SF1">
    <property type="entry name" value="SEC-INDEPENDENT PROTEIN TRANSLOCASE PROTEIN TATA"/>
    <property type="match status" value="1"/>
</dbReference>
<gene>
    <name evidence="9" type="primary">tatA</name>
    <name evidence="11" type="ordered locus">Hoch_1896</name>
</gene>
<keyword evidence="12" id="KW-1185">Reference proteome</keyword>
<evidence type="ECO:0000313" key="12">
    <source>
        <dbReference type="Proteomes" id="UP000001880"/>
    </source>
</evidence>
<evidence type="ECO:0000256" key="5">
    <source>
        <dbReference type="ARBA" id="ARBA00022927"/>
    </source>
</evidence>
<dbReference type="PANTHER" id="PTHR42982">
    <property type="entry name" value="SEC-INDEPENDENT PROTEIN TRANSLOCASE PROTEIN TATA"/>
    <property type="match status" value="1"/>
</dbReference>
<keyword evidence="3 9" id="KW-1003">Cell membrane</keyword>
<dbReference type="GO" id="GO:0043953">
    <property type="term" value="P:protein transport by the Tat complex"/>
    <property type="evidence" value="ECO:0007669"/>
    <property type="project" value="UniProtKB-UniRule"/>
</dbReference>
<dbReference type="eggNOG" id="COG1826">
    <property type="taxonomic scope" value="Bacteria"/>
</dbReference>
<evidence type="ECO:0000256" key="3">
    <source>
        <dbReference type="ARBA" id="ARBA00022475"/>
    </source>
</evidence>
<keyword evidence="9" id="KW-0997">Cell inner membrane</keyword>
<feature type="compositionally biased region" description="Basic and acidic residues" evidence="10">
    <location>
        <begin position="48"/>
        <end position="70"/>
    </location>
</feature>
<keyword evidence="6 9" id="KW-1133">Transmembrane helix</keyword>
<dbReference type="EMBL" id="CP001804">
    <property type="protein sequence ID" value="ACY14443.1"/>
    <property type="molecule type" value="Genomic_DNA"/>
</dbReference>
<feature type="region of interest" description="Disordered" evidence="10">
    <location>
        <begin position="43"/>
        <end position="87"/>
    </location>
</feature>
<dbReference type="Gene3D" id="1.20.5.3310">
    <property type="match status" value="1"/>
</dbReference>
<dbReference type="GO" id="GO:0008320">
    <property type="term" value="F:protein transmembrane transporter activity"/>
    <property type="evidence" value="ECO:0007669"/>
    <property type="project" value="UniProtKB-UniRule"/>
</dbReference>
<dbReference type="OrthoDB" id="9813726at2"/>
<comment type="similarity">
    <text evidence="9">Belongs to the TatA/E family.</text>
</comment>
<evidence type="ECO:0000256" key="4">
    <source>
        <dbReference type="ARBA" id="ARBA00022692"/>
    </source>
</evidence>
<dbReference type="AlphaFoldDB" id="D0LYX3"/>
<reference evidence="11 12" key="1">
    <citation type="journal article" date="2010" name="Stand. Genomic Sci.">
        <title>Complete genome sequence of Haliangium ochraceum type strain (SMP-2).</title>
        <authorList>
            <consortium name="US DOE Joint Genome Institute (JGI-PGF)"/>
            <person name="Ivanova N."/>
            <person name="Daum C."/>
            <person name="Lang E."/>
            <person name="Abt B."/>
            <person name="Kopitz M."/>
            <person name="Saunders E."/>
            <person name="Lapidus A."/>
            <person name="Lucas S."/>
            <person name="Glavina Del Rio T."/>
            <person name="Nolan M."/>
            <person name="Tice H."/>
            <person name="Copeland A."/>
            <person name="Cheng J.F."/>
            <person name="Chen F."/>
            <person name="Bruce D."/>
            <person name="Goodwin L."/>
            <person name="Pitluck S."/>
            <person name="Mavromatis K."/>
            <person name="Pati A."/>
            <person name="Mikhailova N."/>
            <person name="Chen A."/>
            <person name="Palaniappan K."/>
            <person name="Land M."/>
            <person name="Hauser L."/>
            <person name="Chang Y.J."/>
            <person name="Jeffries C.D."/>
            <person name="Detter J.C."/>
            <person name="Brettin T."/>
            <person name="Rohde M."/>
            <person name="Goker M."/>
            <person name="Bristow J."/>
            <person name="Markowitz V."/>
            <person name="Eisen J.A."/>
            <person name="Hugenholtz P."/>
            <person name="Kyrpides N.C."/>
            <person name="Klenk H.P."/>
        </authorList>
    </citation>
    <scope>NUCLEOTIDE SEQUENCE [LARGE SCALE GENOMIC DNA]</scope>
    <source>
        <strain evidence="12">DSM 14365 / CIP 107738 / JCM 11303 / AJ 13395 / SMP-2</strain>
    </source>
</reference>
<keyword evidence="7 9" id="KW-0811">Translocation</keyword>
<name>D0LYX3_HALO1</name>
<dbReference type="HOGENOM" id="CLU_086034_1_5_7"/>
<evidence type="ECO:0000256" key="7">
    <source>
        <dbReference type="ARBA" id="ARBA00023010"/>
    </source>
</evidence>
<dbReference type="STRING" id="502025.Hoch_1896"/>
<organism evidence="11 12">
    <name type="scientific">Haliangium ochraceum (strain DSM 14365 / JCM 11303 / SMP-2)</name>
    <dbReference type="NCBI Taxonomy" id="502025"/>
    <lineage>
        <taxon>Bacteria</taxon>
        <taxon>Pseudomonadati</taxon>
        <taxon>Myxococcota</taxon>
        <taxon>Polyangia</taxon>
        <taxon>Haliangiales</taxon>
        <taxon>Kofleriaceae</taxon>
        <taxon>Haliangium</taxon>
    </lineage>
</organism>
<comment type="function">
    <text evidence="9">Part of the twin-arginine translocation (Tat) system that transports large folded proteins containing a characteristic twin-arginine motif in their signal peptide across membranes. TatA could form the protein-conducting channel of the Tat system.</text>
</comment>
<evidence type="ECO:0000256" key="1">
    <source>
        <dbReference type="ARBA" id="ARBA00004162"/>
    </source>
</evidence>
<dbReference type="KEGG" id="hoh:Hoch_1896"/>
<dbReference type="Proteomes" id="UP000001880">
    <property type="component" value="Chromosome"/>
</dbReference>
<accession>D0LYX3</accession>
<dbReference type="InterPro" id="IPR003369">
    <property type="entry name" value="TatA/B/E"/>
</dbReference>
<dbReference type="NCBIfam" id="TIGR01411">
    <property type="entry name" value="tatAE"/>
    <property type="match status" value="1"/>
</dbReference>
<dbReference type="Pfam" id="PF02416">
    <property type="entry name" value="TatA_B_E"/>
    <property type="match status" value="1"/>
</dbReference>
<dbReference type="RefSeq" id="WP_012827051.1">
    <property type="nucleotide sequence ID" value="NC_013440.1"/>
</dbReference>
<evidence type="ECO:0000256" key="8">
    <source>
        <dbReference type="ARBA" id="ARBA00023136"/>
    </source>
</evidence>
<keyword evidence="2 9" id="KW-0813">Transport</keyword>
<evidence type="ECO:0000313" key="11">
    <source>
        <dbReference type="EMBL" id="ACY14443.1"/>
    </source>
</evidence>
<evidence type="ECO:0000256" key="6">
    <source>
        <dbReference type="ARBA" id="ARBA00022989"/>
    </source>
</evidence>